<feature type="transmembrane region" description="Helical" evidence="1">
    <location>
        <begin position="5"/>
        <end position="24"/>
    </location>
</feature>
<dbReference type="Proteomes" id="UP000076630">
    <property type="component" value="Unassembled WGS sequence"/>
</dbReference>
<dbReference type="AlphaFoldDB" id="A0A163X1C9"/>
<accession>A0A163X1C9</accession>
<proteinExistence type="predicted"/>
<gene>
    <name evidence="2" type="ORF">AV926_14615</name>
</gene>
<evidence type="ECO:0000313" key="2">
    <source>
        <dbReference type="EMBL" id="KZE77160.1"/>
    </source>
</evidence>
<keyword evidence="3" id="KW-1185">Reference proteome</keyword>
<organism evidence="2 3">
    <name type="scientific">Myroides marinus</name>
    <dbReference type="NCBI Taxonomy" id="703342"/>
    <lineage>
        <taxon>Bacteria</taxon>
        <taxon>Pseudomonadati</taxon>
        <taxon>Bacteroidota</taxon>
        <taxon>Flavobacteriia</taxon>
        <taxon>Flavobacteriales</taxon>
        <taxon>Flavobacteriaceae</taxon>
        <taxon>Myroides</taxon>
    </lineage>
</organism>
<dbReference type="EMBL" id="LQNU01000073">
    <property type="protein sequence ID" value="KZE77160.1"/>
    <property type="molecule type" value="Genomic_DNA"/>
</dbReference>
<keyword evidence="1" id="KW-0812">Transmembrane</keyword>
<feature type="transmembrane region" description="Helical" evidence="1">
    <location>
        <begin position="36"/>
        <end position="55"/>
    </location>
</feature>
<comment type="caution">
    <text evidence="2">The sequence shown here is derived from an EMBL/GenBank/DDBJ whole genome shotgun (WGS) entry which is preliminary data.</text>
</comment>
<dbReference type="RefSeq" id="WP_038987122.1">
    <property type="nucleotide sequence ID" value="NZ_JWJO01000042.1"/>
</dbReference>
<keyword evidence="1" id="KW-0472">Membrane</keyword>
<dbReference type="GeneID" id="66976076"/>
<evidence type="ECO:0000256" key="1">
    <source>
        <dbReference type="SAM" id="Phobius"/>
    </source>
</evidence>
<name>A0A163X1C9_9FLAO</name>
<protein>
    <submittedName>
        <fullName evidence="2">Uncharacterized protein</fullName>
    </submittedName>
</protein>
<reference evidence="2 3" key="1">
    <citation type="submission" date="2016-01" db="EMBL/GenBank/DDBJ databases">
        <title>Whole genome sequencing of Myroides marinus L41.</title>
        <authorList>
            <person name="Hong K.W."/>
        </authorList>
    </citation>
    <scope>NUCLEOTIDE SEQUENCE [LARGE SCALE GENOMIC DNA]</scope>
    <source>
        <strain evidence="2 3">L41</strain>
    </source>
</reference>
<sequence length="91" mass="10379">MKEQIAGIISLLGGIGLVLSTLIVIANEKIDDNLDFLILILMLITGISIIMYVIWTKFGKKEFSELNKLEYENQLLKKQIEQKELKKKLGE</sequence>
<keyword evidence="1" id="KW-1133">Transmembrane helix</keyword>
<evidence type="ECO:0000313" key="3">
    <source>
        <dbReference type="Proteomes" id="UP000076630"/>
    </source>
</evidence>